<sequence length="64" mass="6817">MDTLAADLAHEARQLNLSALNMAASPEEAVRSFAQVVLNELAARGLLDSEPTVGCWARPRSGSH</sequence>
<dbReference type="Proteomes" id="UP000286287">
    <property type="component" value="Unassembled WGS sequence"/>
</dbReference>
<dbReference type="EMBL" id="QYUJ01000014">
    <property type="protein sequence ID" value="RJF72068.1"/>
    <property type="molecule type" value="Genomic_DNA"/>
</dbReference>
<proteinExistence type="predicted"/>
<comment type="caution">
    <text evidence="1">The sequence shown here is derived from an EMBL/GenBank/DDBJ whole genome shotgun (WGS) entry which is preliminary data.</text>
</comment>
<evidence type="ECO:0000313" key="2">
    <source>
        <dbReference type="Proteomes" id="UP000286287"/>
    </source>
</evidence>
<reference evidence="1 2" key="1">
    <citation type="submission" date="2018-09" db="EMBL/GenBank/DDBJ databases">
        <authorList>
            <person name="Zhu H."/>
        </authorList>
    </citation>
    <scope>NUCLEOTIDE SEQUENCE [LARGE SCALE GENOMIC DNA]</scope>
    <source>
        <strain evidence="1 2">K2S05-167</strain>
    </source>
</reference>
<keyword evidence="2" id="KW-1185">Reference proteome</keyword>
<dbReference type="RefSeq" id="WP_119763835.1">
    <property type="nucleotide sequence ID" value="NZ_QYUJ01000014.1"/>
</dbReference>
<dbReference type="AlphaFoldDB" id="A0A418V7I6"/>
<evidence type="ECO:0000313" key="1">
    <source>
        <dbReference type="EMBL" id="RJF72068.1"/>
    </source>
</evidence>
<gene>
    <name evidence="1" type="ORF">D3875_11370</name>
</gene>
<name>A0A418V7I6_9DEIO</name>
<protein>
    <submittedName>
        <fullName evidence="1">Uncharacterized protein</fullName>
    </submittedName>
</protein>
<accession>A0A418V7I6</accession>
<organism evidence="1 2">
    <name type="scientific">Deinococcus cavernae</name>
    <dbReference type="NCBI Taxonomy" id="2320857"/>
    <lineage>
        <taxon>Bacteria</taxon>
        <taxon>Thermotogati</taxon>
        <taxon>Deinococcota</taxon>
        <taxon>Deinococci</taxon>
        <taxon>Deinococcales</taxon>
        <taxon>Deinococcaceae</taxon>
        <taxon>Deinococcus</taxon>
    </lineage>
</organism>